<feature type="transmembrane region" description="Helical" evidence="6">
    <location>
        <begin position="250"/>
        <end position="269"/>
    </location>
</feature>
<comment type="subcellular location">
    <subcellularLocation>
        <location evidence="1">Cell membrane</location>
        <topology evidence="1">Multi-pass membrane protein</topology>
    </subcellularLocation>
</comment>
<dbReference type="AlphaFoldDB" id="I3CAG4"/>
<dbReference type="SUPFAM" id="SSF103481">
    <property type="entry name" value="Multidrug resistance efflux transporter EmrE"/>
    <property type="match status" value="2"/>
</dbReference>
<evidence type="ECO:0000256" key="4">
    <source>
        <dbReference type="ARBA" id="ARBA00022989"/>
    </source>
</evidence>
<dbReference type="Pfam" id="PF00892">
    <property type="entry name" value="EamA"/>
    <property type="match status" value="2"/>
</dbReference>
<name>I3CAG4_9FLAO</name>
<evidence type="ECO:0000313" key="8">
    <source>
        <dbReference type="EMBL" id="EIJ40607.1"/>
    </source>
</evidence>
<dbReference type="Gene3D" id="1.10.3730.20">
    <property type="match status" value="1"/>
</dbReference>
<feature type="transmembrane region" description="Helical" evidence="6">
    <location>
        <begin position="72"/>
        <end position="97"/>
    </location>
</feature>
<evidence type="ECO:0000259" key="7">
    <source>
        <dbReference type="Pfam" id="PF00892"/>
    </source>
</evidence>
<dbReference type="Proteomes" id="UP000004690">
    <property type="component" value="Unassembled WGS sequence"/>
</dbReference>
<dbReference type="InterPro" id="IPR000620">
    <property type="entry name" value="EamA_dom"/>
</dbReference>
<dbReference type="HOGENOM" id="CLU_033863_9_0_10"/>
<keyword evidence="3 6" id="KW-0812">Transmembrane</keyword>
<feature type="transmembrane region" description="Helical" evidence="6">
    <location>
        <begin position="185"/>
        <end position="207"/>
    </location>
</feature>
<feature type="transmembrane region" description="Helical" evidence="6">
    <location>
        <begin position="41"/>
        <end position="60"/>
    </location>
</feature>
<evidence type="ECO:0000256" key="6">
    <source>
        <dbReference type="SAM" id="Phobius"/>
    </source>
</evidence>
<feature type="transmembrane region" description="Helical" evidence="6">
    <location>
        <begin position="275"/>
        <end position="293"/>
    </location>
</feature>
<feature type="transmembrane region" description="Helical" evidence="6">
    <location>
        <begin position="128"/>
        <end position="146"/>
    </location>
</feature>
<feature type="domain" description="EamA" evidence="7">
    <location>
        <begin position="157"/>
        <end position="292"/>
    </location>
</feature>
<dbReference type="OrthoDB" id="9813617at2"/>
<keyword evidence="5 6" id="KW-0472">Membrane</keyword>
<dbReference type="EMBL" id="JH651379">
    <property type="protein sequence ID" value="EIJ40607.1"/>
    <property type="molecule type" value="Genomic_DNA"/>
</dbReference>
<dbReference type="PANTHER" id="PTHR42920:SF5">
    <property type="entry name" value="EAMA DOMAIN-CONTAINING PROTEIN"/>
    <property type="match status" value="1"/>
</dbReference>
<evidence type="ECO:0000256" key="5">
    <source>
        <dbReference type="ARBA" id="ARBA00023136"/>
    </source>
</evidence>
<organism evidence="8 9">
    <name type="scientific">Galbibacter orientalis DSM 19592</name>
    <dbReference type="NCBI Taxonomy" id="926559"/>
    <lineage>
        <taxon>Bacteria</taxon>
        <taxon>Pseudomonadati</taxon>
        <taxon>Bacteroidota</taxon>
        <taxon>Flavobacteriia</taxon>
        <taxon>Flavobacteriales</taxon>
        <taxon>Flavobacteriaceae</taxon>
        <taxon>Galbibacter</taxon>
    </lineage>
</organism>
<feature type="transmembrane region" description="Helical" evidence="6">
    <location>
        <begin position="152"/>
        <end position="173"/>
    </location>
</feature>
<evidence type="ECO:0000313" key="9">
    <source>
        <dbReference type="Proteomes" id="UP000004690"/>
    </source>
</evidence>
<gene>
    <name evidence="8" type="ORF">JoomaDRAFT_3671</name>
</gene>
<feature type="transmembrane region" description="Helical" evidence="6">
    <location>
        <begin position="103"/>
        <end position="121"/>
    </location>
</feature>
<accession>I3CAG4</accession>
<evidence type="ECO:0000256" key="2">
    <source>
        <dbReference type="ARBA" id="ARBA00022475"/>
    </source>
</evidence>
<reference evidence="8 9" key="1">
    <citation type="submission" date="2012-02" db="EMBL/GenBank/DDBJ databases">
        <title>Improved High-Quality Draft genome of Joostella marina DSM 19592.</title>
        <authorList>
            <consortium name="US DOE Joint Genome Institute (JGI-PGF)"/>
            <person name="Lucas S."/>
            <person name="Copeland A."/>
            <person name="Lapidus A."/>
            <person name="Bruce D."/>
            <person name="Goodwin L."/>
            <person name="Pitluck S."/>
            <person name="Peters L."/>
            <person name="Chertkov O."/>
            <person name="Ovchinnikova G."/>
            <person name="Kyrpides N."/>
            <person name="Mavromatis K."/>
            <person name="Detter J.C."/>
            <person name="Han C."/>
            <person name="Land M."/>
            <person name="Hauser L."/>
            <person name="Markowitz V."/>
            <person name="Cheng J.-F."/>
            <person name="Hugenholtz P."/>
            <person name="Woyke T."/>
            <person name="Wu D."/>
            <person name="Tindall B."/>
            <person name="Brambilla E."/>
            <person name="Klenk H.-P."/>
            <person name="Eisen J.A."/>
        </authorList>
    </citation>
    <scope>NUCLEOTIDE SEQUENCE [LARGE SCALE GENOMIC DNA]</scope>
    <source>
        <strain evidence="8 9">DSM 19592</strain>
    </source>
</reference>
<proteinExistence type="predicted"/>
<dbReference type="PANTHER" id="PTHR42920">
    <property type="entry name" value="OS03G0707200 PROTEIN-RELATED"/>
    <property type="match status" value="1"/>
</dbReference>
<keyword evidence="4 6" id="KW-1133">Transmembrane helix</keyword>
<dbReference type="InterPro" id="IPR037185">
    <property type="entry name" value="EmrE-like"/>
</dbReference>
<evidence type="ECO:0000256" key="3">
    <source>
        <dbReference type="ARBA" id="ARBA00022692"/>
    </source>
</evidence>
<feature type="transmembrane region" description="Helical" evidence="6">
    <location>
        <begin position="219"/>
        <end position="238"/>
    </location>
</feature>
<evidence type="ECO:0000256" key="1">
    <source>
        <dbReference type="ARBA" id="ARBA00004651"/>
    </source>
</evidence>
<dbReference type="RefSeq" id="WP_008615024.1">
    <property type="nucleotide sequence ID" value="NZ_JH651379.1"/>
</dbReference>
<keyword evidence="2" id="KW-1003">Cell membrane</keyword>
<dbReference type="InterPro" id="IPR051258">
    <property type="entry name" value="Diverse_Substrate_Transporter"/>
</dbReference>
<dbReference type="GO" id="GO:0005886">
    <property type="term" value="C:plasma membrane"/>
    <property type="evidence" value="ECO:0007669"/>
    <property type="project" value="UniProtKB-SubCell"/>
</dbReference>
<dbReference type="STRING" id="926559.JoomaDRAFT_3671"/>
<dbReference type="eggNOG" id="COG0697">
    <property type="taxonomic scope" value="Bacteria"/>
</dbReference>
<sequence>MKNSKKLPLVILIGILGVVLFSAKAVMVKLAYQYNVSAVNLLMFRMLFALPFYIAVLLFTKKESEKLPRKNYVWLIVFGFIGYYLASYFDFVGLQYIKASIERIILFIYPTIVLLLSSIFLKRPISRVQVFAISITYIGIIIAFWDEISVDGAQFLLGAGFIFLSAITYASYLVGSDWLIPKFGVVRFTSYAMIVSCVSVILHYSLFEHTSLLGYHPNVYWLGLAMAFFSTVIPSYLVSYCIKEIGASNFSILAGLGPISTIILASIFLGERLTLLQFGGAILVIVGIIVVSLNKSTYKKSGS</sequence>
<keyword evidence="9" id="KW-1185">Reference proteome</keyword>
<feature type="domain" description="EamA" evidence="7">
    <location>
        <begin position="10"/>
        <end position="144"/>
    </location>
</feature>
<protein>
    <submittedName>
        <fullName evidence="8">Putative permease, DMT superfamily</fullName>
    </submittedName>
</protein>